<feature type="domain" description="eCIS core" evidence="1">
    <location>
        <begin position="54"/>
        <end position="131"/>
    </location>
</feature>
<sequence length="434" mass="47624">MFVRERKPIPRTTEHELPKHAQRLVQRRVKSGHSQELDEAPSVVTDTLRASGEPLDAAVRAYFEPRFGHDFGQIRVHTDARAAKSAAALQAVAYTFDRHIVFGAGQYSPSTREGRMLVAHELAHAVQQSQASPAAASPTPHRLVVGPAGGVHEQEADATAARVIDGGGAHATPSAVSAAPVVQRKYINNVLYAVTAFSKFIENAKKYGLPTKILERIKFPERTIELGNADQYNPVLNTLSLRKDTLQSVENMAPTLPFGESSSIQTIYHESTHAILDLLENDPKFAKFIKAGVAHYQGAPTTAGKPTNDPERVFQEAAASYVGGRVASWWSALECLTVATTIPVDKRAKWVARCRKEYDSAMTERIFGYSYEGIWAQLSNDQTSTTRAISEEMKTFMDQELLEGKIPDSFASVSHFVSLEQEILKSITSSPTPP</sequence>
<accession>A9FV62</accession>
<keyword evidence="3" id="KW-1185">Reference proteome</keyword>
<protein>
    <recommendedName>
        <fullName evidence="1">eCIS core domain-containing protein</fullName>
    </recommendedName>
</protein>
<evidence type="ECO:0000259" key="1">
    <source>
        <dbReference type="Pfam" id="PF13699"/>
    </source>
</evidence>
<dbReference type="OrthoDB" id="5400814at2"/>
<gene>
    <name evidence="2" type="ordered locus">sce2082</name>
</gene>
<dbReference type="eggNOG" id="COG2885">
    <property type="taxonomic scope" value="Bacteria"/>
</dbReference>
<proteinExistence type="predicted"/>
<dbReference type="HOGENOM" id="CLU_631495_0_0_7"/>
<dbReference type="KEGG" id="scl:sce2082"/>
<evidence type="ECO:0000313" key="2">
    <source>
        <dbReference type="EMBL" id="CAN92241.1"/>
    </source>
</evidence>
<evidence type="ECO:0000313" key="3">
    <source>
        <dbReference type="Proteomes" id="UP000002139"/>
    </source>
</evidence>
<dbReference type="RefSeq" id="WP_012234717.1">
    <property type="nucleotide sequence ID" value="NC_010162.1"/>
</dbReference>
<dbReference type="Proteomes" id="UP000002139">
    <property type="component" value="Chromosome"/>
</dbReference>
<dbReference type="InterPro" id="IPR025295">
    <property type="entry name" value="eCIS_core_dom"/>
</dbReference>
<dbReference type="BioCyc" id="SCEL448385:SCE_RS48450-MONOMER"/>
<dbReference type="Pfam" id="PF13699">
    <property type="entry name" value="eCIS_core"/>
    <property type="match status" value="1"/>
</dbReference>
<dbReference type="AlphaFoldDB" id="A9FV62"/>
<dbReference type="STRING" id="448385.sce2082"/>
<reference evidence="2 3" key="1">
    <citation type="journal article" date="2007" name="Nat. Biotechnol.">
        <title>Complete genome sequence of the myxobacterium Sorangium cellulosum.</title>
        <authorList>
            <person name="Schneiker S."/>
            <person name="Perlova O."/>
            <person name="Kaiser O."/>
            <person name="Gerth K."/>
            <person name="Alici A."/>
            <person name="Altmeyer M.O."/>
            <person name="Bartels D."/>
            <person name="Bekel T."/>
            <person name="Beyer S."/>
            <person name="Bode E."/>
            <person name="Bode H.B."/>
            <person name="Bolten C.J."/>
            <person name="Choudhuri J.V."/>
            <person name="Doss S."/>
            <person name="Elnakady Y.A."/>
            <person name="Frank B."/>
            <person name="Gaigalat L."/>
            <person name="Goesmann A."/>
            <person name="Groeger C."/>
            <person name="Gross F."/>
            <person name="Jelsbak L."/>
            <person name="Jelsbak L."/>
            <person name="Kalinowski J."/>
            <person name="Kegler C."/>
            <person name="Knauber T."/>
            <person name="Konietzny S."/>
            <person name="Kopp M."/>
            <person name="Krause L."/>
            <person name="Krug D."/>
            <person name="Linke B."/>
            <person name="Mahmud T."/>
            <person name="Martinez-Arias R."/>
            <person name="McHardy A.C."/>
            <person name="Merai M."/>
            <person name="Meyer F."/>
            <person name="Mormann S."/>
            <person name="Munoz-Dorado J."/>
            <person name="Perez J."/>
            <person name="Pradella S."/>
            <person name="Rachid S."/>
            <person name="Raddatz G."/>
            <person name="Rosenau F."/>
            <person name="Rueckert C."/>
            <person name="Sasse F."/>
            <person name="Scharfe M."/>
            <person name="Schuster S.C."/>
            <person name="Suen G."/>
            <person name="Treuner-Lange A."/>
            <person name="Velicer G.J."/>
            <person name="Vorholter F.-J."/>
            <person name="Weissman K.J."/>
            <person name="Welch R.D."/>
            <person name="Wenzel S.C."/>
            <person name="Whitworth D.E."/>
            <person name="Wilhelm S."/>
            <person name="Wittmann C."/>
            <person name="Bloecker H."/>
            <person name="Puehler A."/>
            <person name="Mueller R."/>
        </authorList>
    </citation>
    <scope>NUCLEOTIDE SEQUENCE [LARGE SCALE GENOMIC DNA]</scope>
    <source>
        <strain evidence="3">So ce56</strain>
    </source>
</reference>
<organism evidence="2 3">
    <name type="scientific">Sorangium cellulosum (strain So ce56)</name>
    <name type="common">Polyangium cellulosum (strain So ce56)</name>
    <dbReference type="NCBI Taxonomy" id="448385"/>
    <lineage>
        <taxon>Bacteria</taxon>
        <taxon>Pseudomonadati</taxon>
        <taxon>Myxococcota</taxon>
        <taxon>Polyangia</taxon>
        <taxon>Polyangiales</taxon>
        <taxon>Polyangiaceae</taxon>
        <taxon>Sorangium</taxon>
    </lineage>
</organism>
<name>A9FV62_SORC5</name>
<dbReference type="EMBL" id="AM746676">
    <property type="protein sequence ID" value="CAN92241.1"/>
    <property type="molecule type" value="Genomic_DNA"/>
</dbReference>